<comment type="subcellular location">
    <subcellularLocation>
        <location evidence="1">Nucleus</location>
    </subcellularLocation>
</comment>
<feature type="domain" description="HSF-type DNA-binding" evidence="6">
    <location>
        <begin position="126"/>
        <end position="220"/>
    </location>
</feature>
<dbReference type="EMBL" id="AZIL01000421">
    <property type="protein sequence ID" value="EWM27756.1"/>
    <property type="molecule type" value="Genomic_DNA"/>
</dbReference>
<dbReference type="InterPro" id="IPR036390">
    <property type="entry name" value="WH_DNA-bd_sf"/>
</dbReference>
<dbReference type="Gene3D" id="1.10.10.10">
    <property type="entry name" value="Winged helix-like DNA-binding domain superfamily/Winged helix DNA-binding domain"/>
    <property type="match status" value="1"/>
</dbReference>
<keyword evidence="2" id="KW-0238">DNA-binding</keyword>
<evidence type="ECO:0000313" key="8">
    <source>
        <dbReference type="Proteomes" id="UP000019335"/>
    </source>
</evidence>
<evidence type="ECO:0000256" key="5">
    <source>
        <dbReference type="SAM" id="MobiDB-lite"/>
    </source>
</evidence>
<dbReference type="InterPro" id="IPR036388">
    <property type="entry name" value="WH-like_DNA-bd_sf"/>
</dbReference>
<dbReference type="GO" id="GO:0003700">
    <property type="term" value="F:DNA-binding transcription factor activity"/>
    <property type="evidence" value="ECO:0007669"/>
    <property type="project" value="InterPro"/>
</dbReference>
<name>W7U499_9STRA</name>
<organism evidence="7 8">
    <name type="scientific">Nannochloropsis gaditana</name>
    <dbReference type="NCBI Taxonomy" id="72520"/>
    <lineage>
        <taxon>Eukaryota</taxon>
        <taxon>Sar</taxon>
        <taxon>Stramenopiles</taxon>
        <taxon>Ochrophyta</taxon>
        <taxon>Eustigmatophyceae</taxon>
        <taxon>Eustigmatales</taxon>
        <taxon>Monodopsidaceae</taxon>
        <taxon>Nannochloropsis</taxon>
    </lineage>
</organism>
<dbReference type="SUPFAM" id="SSF46785">
    <property type="entry name" value="Winged helix' DNA-binding domain"/>
    <property type="match status" value="1"/>
</dbReference>
<keyword evidence="8" id="KW-1185">Reference proteome</keyword>
<protein>
    <submittedName>
        <fullName evidence="7">Ion channel</fullName>
    </submittedName>
</protein>
<evidence type="ECO:0000256" key="1">
    <source>
        <dbReference type="ARBA" id="ARBA00004123"/>
    </source>
</evidence>
<dbReference type="SMART" id="SM00415">
    <property type="entry name" value="HSF"/>
    <property type="match status" value="1"/>
</dbReference>
<dbReference type="PANTHER" id="PTHR10015:SF206">
    <property type="entry name" value="HSF-TYPE DNA-BINDING DOMAIN-CONTAINING PROTEIN"/>
    <property type="match status" value="1"/>
</dbReference>
<dbReference type="OrthoDB" id="60033at2759"/>
<evidence type="ECO:0000256" key="4">
    <source>
        <dbReference type="RuleBase" id="RU004020"/>
    </source>
</evidence>
<sequence length="693" mass="73972">MVLRPQRQRRATAVAAAAVEEKEAVAASFAPVAPAMVMTGQPSFKLSTTSATAISHMRSVSGTAGKLNSNSGMKARIVTLAPGSGCAGRSKTSGGGYGGFQEGGAVPATATTTTSVASTSSSKKSQTPEFLVKLHRILLNEDKDIIYWDNGQIHVRDPTVLGQSVLHKYFRHSKYSSFQRQLNYFGFRKTQGKGKMSACTYTNVQLSGGNIKSLLSVKRKSSTVVGKEGGEGEEDSPLVGEEAEEVTDSDDEATDSLSPGSVGLKRGASLSFSSISTSGGHQQGRKRMCSVTSGDCVSLQETLAADDFPEDREDGSEANTSAGALSGYASSMSDGQDGGDEKEGDGEAEGAGGISFAPTGGSASDPQQRHALDLSRSQGRPRLSLTIPGGVRQGQLAPLSTAPAGPATVKSQDPNALPNFFSYNVLPAPSPRGADDLFPSCLTSFDTVGDSASSPWAWAEPPVSGSLSSLSLETGSGMTPLGTLEEGHSNQSAFNCDQEVKEREGLEREAAQMPSAAAIAAAALCSPRGENAFLLQMEGDFWGNRVASTSVLHKYPQAVSRSYTLIHRHEFHLVILTPLTTDDCPGRPRDTVHEKIIEKSRNVNETIQSEDMHKNARRRRSTPQDRRSLRGSVPNAVNEFPLNVTCEKQIWTNVKKFIKEVGEALALFERSHVRDIQADQTRFETRWEGQRYA</sequence>
<dbReference type="Proteomes" id="UP000019335">
    <property type="component" value="Chromosome 6"/>
</dbReference>
<feature type="region of interest" description="Disordered" evidence="5">
    <location>
        <begin position="307"/>
        <end position="389"/>
    </location>
</feature>
<evidence type="ECO:0000256" key="2">
    <source>
        <dbReference type="ARBA" id="ARBA00023125"/>
    </source>
</evidence>
<feature type="compositionally biased region" description="Acidic residues" evidence="5">
    <location>
        <begin position="231"/>
        <end position="254"/>
    </location>
</feature>
<dbReference type="GO" id="GO:0043565">
    <property type="term" value="F:sequence-specific DNA binding"/>
    <property type="evidence" value="ECO:0007669"/>
    <property type="project" value="InterPro"/>
</dbReference>
<feature type="compositionally biased region" description="Acidic residues" evidence="5">
    <location>
        <begin position="337"/>
        <end position="348"/>
    </location>
</feature>
<feature type="region of interest" description="Disordered" evidence="5">
    <location>
        <begin position="222"/>
        <end position="265"/>
    </location>
</feature>
<comment type="similarity">
    <text evidence="4">Belongs to the HSF family.</text>
</comment>
<comment type="caution">
    <text evidence="7">The sequence shown here is derived from an EMBL/GenBank/DDBJ whole genome shotgun (WGS) entry which is preliminary data.</text>
</comment>
<dbReference type="Pfam" id="PF00447">
    <property type="entry name" value="HSF_DNA-bind"/>
    <property type="match status" value="1"/>
</dbReference>
<accession>W7U499</accession>
<dbReference type="GO" id="GO:0005634">
    <property type="term" value="C:nucleus"/>
    <property type="evidence" value="ECO:0007669"/>
    <property type="project" value="UniProtKB-SubCell"/>
</dbReference>
<proteinExistence type="inferred from homology"/>
<feature type="compositionally biased region" description="Polar residues" evidence="5">
    <location>
        <begin position="317"/>
        <end position="333"/>
    </location>
</feature>
<evidence type="ECO:0000256" key="3">
    <source>
        <dbReference type="ARBA" id="ARBA00023242"/>
    </source>
</evidence>
<keyword evidence="3" id="KW-0539">Nucleus</keyword>
<dbReference type="InterPro" id="IPR000232">
    <property type="entry name" value="HSF_DNA-bd"/>
</dbReference>
<evidence type="ECO:0000313" key="7">
    <source>
        <dbReference type="EMBL" id="EWM27756.1"/>
    </source>
</evidence>
<reference evidence="7 8" key="1">
    <citation type="journal article" date="2014" name="Mol. Plant">
        <title>Chromosome Scale Genome Assembly and Transcriptome Profiling of Nannochloropsis gaditana in Nitrogen Depletion.</title>
        <authorList>
            <person name="Corteggiani Carpinelli E."/>
            <person name="Telatin A."/>
            <person name="Vitulo N."/>
            <person name="Forcato C."/>
            <person name="D'Angelo M."/>
            <person name="Schiavon R."/>
            <person name="Vezzi A."/>
            <person name="Giacometti G.M."/>
            <person name="Morosinotto T."/>
            <person name="Valle G."/>
        </authorList>
    </citation>
    <scope>NUCLEOTIDE SEQUENCE [LARGE SCALE GENOMIC DNA]</scope>
    <source>
        <strain evidence="7 8">B-31</strain>
    </source>
</reference>
<dbReference type="AlphaFoldDB" id="W7U499"/>
<feature type="compositionally biased region" description="Acidic residues" evidence="5">
    <location>
        <begin position="307"/>
        <end position="316"/>
    </location>
</feature>
<dbReference type="PANTHER" id="PTHR10015">
    <property type="entry name" value="HEAT SHOCK TRANSCRIPTION FACTOR"/>
    <property type="match status" value="1"/>
</dbReference>
<evidence type="ECO:0000259" key="6">
    <source>
        <dbReference type="SMART" id="SM00415"/>
    </source>
</evidence>
<feature type="region of interest" description="Disordered" evidence="5">
    <location>
        <begin position="605"/>
        <end position="633"/>
    </location>
</feature>
<gene>
    <name evidence="7" type="ORF">Naga_100248g8</name>
</gene>